<dbReference type="RefSeq" id="WP_282911089.1">
    <property type="nucleotide sequence ID" value="NZ_JAGRPV010000001.1"/>
</dbReference>
<reference evidence="2" key="1">
    <citation type="submission" date="2023-04" db="EMBL/GenBank/DDBJ databases">
        <title>Comparative genomic analysis of Cohnella hashimotonis sp. nov., isolated from the International Space Station.</title>
        <authorList>
            <person name="Venkateswaran K."/>
            <person name="Simpson A."/>
        </authorList>
    </citation>
    <scope>NUCLEOTIDE SEQUENCE</scope>
    <source>
        <strain evidence="2">F6_2S_P_1</strain>
    </source>
</reference>
<dbReference type="Gene3D" id="1.20.1290.10">
    <property type="entry name" value="AhpD-like"/>
    <property type="match status" value="2"/>
</dbReference>
<dbReference type="Pfam" id="PF02627">
    <property type="entry name" value="CMD"/>
    <property type="match status" value="2"/>
</dbReference>
<evidence type="ECO:0000313" key="2">
    <source>
        <dbReference type="EMBL" id="MDI4648371.1"/>
    </source>
</evidence>
<gene>
    <name evidence="2" type="ORF">KB449_25690</name>
</gene>
<dbReference type="InterPro" id="IPR003779">
    <property type="entry name" value="CMD-like"/>
</dbReference>
<dbReference type="PANTHER" id="PTHR33930:SF8">
    <property type="entry name" value="4-CARBOXYMUCONOLACTONE DECARBOXYLASE"/>
    <property type="match status" value="1"/>
</dbReference>
<dbReference type="InterPro" id="IPR029032">
    <property type="entry name" value="AhpD-like"/>
</dbReference>
<organism evidence="2 3">
    <name type="scientific">Cohnella hashimotonis</name>
    <dbReference type="NCBI Taxonomy" id="2826895"/>
    <lineage>
        <taxon>Bacteria</taxon>
        <taxon>Bacillati</taxon>
        <taxon>Bacillota</taxon>
        <taxon>Bacilli</taxon>
        <taxon>Bacillales</taxon>
        <taxon>Paenibacillaceae</taxon>
        <taxon>Cohnella</taxon>
    </lineage>
</organism>
<evidence type="ECO:0000259" key="1">
    <source>
        <dbReference type="Pfam" id="PF02627"/>
    </source>
</evidence>
<keyword evidence="3" id="KW-1185">Reference proteome</keyword>
<comment type="caution">
    <text evidence="2">The sequence shown here is derived from an EMBL/GenBank/DDBJ whole genome shotgun (WGS) entry which is preliminary data.</text>
</comment>
<protein>
    <submittedName>
        <fullName evidence="2">Carboxymuconolactone decarboxylase family protein</fullName>
    </submittedName>
</protein>
<proteinExistence type="predicted"/>
<dbReference type="Proteomes" id="UP001161691">
    <property type="component" value="Unassembled WGS sequence"/>
</dbReference>
<sequence length="234" mass="24778">MTNASNATSPANGAAAGGESLYVRHSPSFSAKIFGYAPEGFKSFGEFNKQALAAGELSVKTKELIAVAVSHITGCPYCIEAHVGKSKAEQTSFEEIFESVTVAAAVKAHSAFFNGANALKAFAGSQEADLYPLSNIELAEKLEDANEALYNGFHEFVHISLRSGRIAEKEKLLIAVGASLAEGNAYSIEIFTRKAKDAGITIEELAETTLVATVLKAGSAMAHRVNALQAFERE</sequence>
<dbReference type="EMBL" id="JAGRPV010000001">
    <property type="protein sequence ID" value="MDI4648371.1"/>
    <property type="molecule type" value="Genomic_DNA"/>
</dbReference>
<evidence type="ECO:0000313" key="3">
    <source>
        <dbReference type="Proteomes" id="UP001161691"/>
    </source>
</evidence>
<feature type="domain" description="Carboxymuconolactone decarboxylase-like" evidence="1">
    <location>
        <begin position="149"/>
        <end position="229"/>
    </location>
</feature>
<dbReference type="InterPro" id="IPR004675">
    <property type="entry name" value="AhpD_core"/>
</dbReference>
<dbReference type="SUPFAM" id="SSF69118">
    <property type="entry name" value="AhpD-like"/>
    <property type="match status" value="2"/>
</dbReference>
<dbReference type="PANTHER" id="PTHR33930">
    <property type="entry name" value="ALKYL HYDROPEROXIDE REDUCTASE AHPD"/>
    <property type="match status" value="1"/>
</dbReference>
<name>A0ABT6TNG8_9BACL</name>
<dbReference type="NCBIfam" id="TIGR00778">
    <property type="entry name" value="ahpD_dom"/>
    <property type="match status" value="1"/>
</dbReference>
<feature type="domain" description="Carboxymuconolactone decarboxylase-like" evidence="1">
    <location>
        <begin position="38"/>
        <end position="120"/>
    </location>
</feature>
<accession>A0ABT6TNG8</accession>